<name>A0A9R1UK69_LACSA</name>
<protein>
    <submittedName>
        <fullName evidence="2">Uncharacterized protein</fullName>
    </submittedName>
</protein>
<sequence length="382" mass="41413">MINAYKSEIGVARMKKPTCLFNILSTPFNLSLGPCPSLSLSASSLASLLHLLPPSSISLTPSLSTRRHLLSSDMDKENLAFPHHFASPYSTESESDDEDVVALTRLFSRSASFTEPLYNNLKEKRVFSGSPESTLGWLGSVHSQAPSLPPITRSDEDAWNMIYAAAGQVARMKMRMSLSNTGLPGVVPYCDGEEFFRQQQSCRNRCLSGSESVGGGCGGRPPSFPQTAWPPPQQRLQHRSNQQKPCNAPVMKGVVIGGSGGGCDGGGATAAKRECPGTGVFLPRRYCNNPPESRKRQACSPANLPAKTIQYSNNTLVPITGQPQTQARINVGLVPHYEMLMGRRNAMSLAAQQLRSNIHGHGGVMESPVNNPEMLLPQEWTY</sequence>
<keyword evidence="3" id="KW-1185">Reference proteome</keyword>
<comment type="caution">
    <text evidence="2">The sequence shown here is derived from an EMBL/GenBank/DDBJ whole genome shotgun (WGS) entry which is preliminary data.</text>
</comment>
<proteinExistence type="predicted"/>
<dbReference type="PANTHER" id="PTHR33356:SF17">
    <property type="entry name" value="TPX2 CENTRAL DOMAIN-CONTAINING PROTEIN"/>
    <property type="match status" value="1"/>
</dbReference>
<reference evidence="2 3" key="1">
    <citation type="journal article" date="2017" name="Nat. Commun.">
        <title>Genome assembly with in vitro proximity ligation data and whole-genome triplication in lettuce.</title>
        <authorList>
            <person name="Reyes-Chin-Wo S."/>
            <person name="Wang Z."/>
            <person name="Yang X."/>
            <person name="Kozik A."/>
            <person name="Arikit S."/>
            <person name="Song C."/>
            <person name="Xia L."/>
            <person name="Froenicke L."/>
            <person name="Lavelle D.O."/>
            <person name="Truco M.J."/>
            <person name="Xia R."/>
            <person name="Zhu S."/>
            <person name="Xu C."/>
            <person name="Xu H."/>
            <person name="Xu X."/>
            <person name="Cox K."/>
            <person name="Korf I."/>
            <person name="Meyers B.C."/>
            <person name="Michelmore R.W."/>
        </authorList>
    </citation>
    <scope>NUCLEOTIDE SEQUENCE [LARGE SCALE GENOMIC DNA]</scope>
    <source>
        <strain evidence="3">cv. Salinas</strain>
        <tissue evidence="2">Seedlings</tissue>
    </source>
</reference>
<dbReference type="AlphaFoldDB" id="A0A9R1UK69"/>
<evidence type="ECO:0000313" key="2">
    <source>
        <dbReference type="EMBL" id="KAJ0188975.1"/>
    </source>
</evidence>
<dbReference type="EMBL" id="NBSK02000008">
    <property type="protein sequence ID" value="KAJ0188975.1"/>
    <property type="molecule type" value="Genomic_DNA"/>
</dbReference>
<evidence type="ECO:0000256" key="1">
    <source>
        <dbReference type="SAM" id="MobiDB-lite"/>
    </source>
</evidence>
<feature type="region of interest" description="Disordered" evidence="1">
    <location>
        <begin position="213"/>
        <end position="235"/>
    </location>
</feature>
<dbReference type="PANTHER" id="PTHR33356">
    <property type="entry name" value="TIP41-LIKE PROTEIN"/>
    <property type="match status" value="1"/>
</dbReference>
<dbReference type="Proteomes" id="UP000235145">
    <property type="component" value="Unassembled WGS sequence"/>
</dbReference>
<evidence type="ECO:0000313" key="3">
    <source>
        <dbReference type="Proteomes" id="UP000235145"/>
    </source>
</evidence>
<accession>A0A9R1UK69</accession>
<gene>
    <name evidence="2" type="ORF">LSAT_V11C800394780</name>
</gene>
<feature type="compositionally biased region" description="Pro residues" evidence="1">
    <location>
        <begin position="222"/>
        <end position="233"/>
    </location>
</feature>
<organism evidence="2 3">
    <name type="scientific">Lactuca sativa</name>
    <name type="common">Garden lettuce</name>
    <dbReference type="NCBI Taxonomy" id="4236"/>
    <lineage>
        <taxon>Eukaryota</taxon>
        <taxon>Viridiplantae</taxon>
        <taxon>Streptophyta</taxon>
        <taxon>Embryophyta</taxon>
        <taxon>Tracheophyta</taxon>
        <taxon>Spermatophyta</taxon>
        <taxon>Magnoliopsida</taxon>
        <taxon>eudicotyledons</taxon>
        <taxon>Gunneridae</taxon>
        <taxon>Pentapetalae</taxon>
        <taxon>asterids</taxon>
        <taxon>campanulids</taxon>
        <taxon>Asterales</taxon>
        <taxon>Asteraceae</taxon>
        <taxon>Cichorioideae</taxon>
        <taxon>Cichorieae</taxon>
        <taxon>Lactucinae</taxon>
        <taxon>Lactuca</taxon>
    </lineage>
</organism>